<feature type="compositionally biased region" description="Low complexity" evidence="1">
    <location>
        <begin position="57"/>
        <end position="70"/>
    </location>
</feature>
<gene>
    <name evidence="2" type="primary">Armc2</name>
    <name evidence="2" type="ORF">SEMFRA_R09796</name>
</gene>
<feature type="non-terminal residue" evidence="2">
    <location>
        <position position="1"/>
    </location>
</feature>
<accession>A0A7L2IXA0</accession>
<dbReference type="PANTHER" id="PTHR21356:SF1">
    <property type="entry name" value="ARMADILLO REPEAT-CONTAINING PROTEIN 2"/>
    <property type="match status" value="1"/>
</dbReference>
<feature type="region of interest" description="Disordered" evidence="1">
    <location>
        <begin position="1"/>
        <end position="77"/>
    </location>
</feature>
<dbReference type="PANTHER" id="PTHR21356">
    <property type="entry name" value="ARMADILLO REPEAT CONTAINING 2"/>
    <property type="match status" value="1"/>
</dbReference>
<dbReference type="AlphaFoldDB" id="A0A7L2IXA0"/>
<protein>
    <submittedName>
        <fullName evidence="2">ARMC2 protein</fullName>
    </submittedName>
</protein>
<keyword evidence="3" id="KW-1185">Reference proteome</keyword>
<dbReference type="InterPro" id="IPR038905">
    <property type="entry name" value="ARMC2"/>
</dbReference>
<dbReference type="EMBL" id="VWYK01130696">
    <property type="protein sequence ID" value="NXR16188.1"/>
    <property type="molecule type" value="Genomic_DNA"/>
</dbReference>
<evidence type="ECO:0000313" key="3">
    <source>
        <dbReference type="Proteomes" id="UP000536381"/>
    </source>
</evidence>
<feature type="compositionally biased region" description="Polar residues" evidence="1">
    <location>
        <begin position="1"/>
        <end position="10"/>
    </location>
</feature>
<organism evidence="2 3">
    <name type="scientific">Semnornis frantzii</name>
    <dbReference type="NCBI Taxonomy" id="91796"/>
    <lineage>
        <taxon>Eukaryota</taxon>
        <taxon>Metazoa</taxon>
        <taxon>Chordata</taxon>
        <taxon>Craniata</taxon>
        <taxon>Vertebrata</taxon>
        <taxon>Euteleostomi</taxon>
        <taxon>Archelosauria</taxon>
        <taxon>Archosauria</taxon>
        <taxon>Dinosauria</taxon>
        <taxon>Saurischia</taxon>
        <taxon>Theropoda</taxon>
        <taxon>Coelurosauria</taxon>
        <taxon>Aves</taxon>
        <taxon>Neognathae</taxon>
        <taxon>Neoaves</taxon>
        <taxon>Telluraves</taxon>
        <taxon>Coraciimorphae</taxon>
        <taxon>Piciformes</taxon>
        <taxon>Ramphastidae</taxon>
        <taxon>Semnornis</taxon>
    </lineage>
</organism>
<sequence length="139" mass="15186">MQAAKSNNSGKAKPFHRHSVPRQKTSAEIVSEARVALRTLRTQRPLTPAEDQRKLFGSGSSRPPQSRPPSVFSLHASSFDLAESRPVPGIRLSPLDPKPTFPAFAKGEDSSIPIPKPPADAVEVRKVSSARACLFRRPR</sequence>
<name>A0A7L2IXA0_9PICI</name>
<feature type="non-terminal residue" evidence="2">
    <location>
        <position position="139"/>
    </location>
</feature>
<dbReference type="Proteomes" id="UP000536381">
    <property type="component" value="Unassembled WGS sequence"/>
</dbReference>
<proteinExistence type="predicted"/>
<dbReference type="GO" id="GO:0007288">
    <property type="term" value="P:sperm axoneme assembly"/>
    <property type="evidence" value="ECO:0007669"/>
    <property type="project" value="TreeGrafter"/>
</dbReference>
<reference evidence="2 3" key="1">
    <citation type="submission" date="2019-09" db="EMBL/GenBank/DDBJ databases">
        <title>Bird 10,000 Genomes (B10K) Project - Family phase.</title>
        <authorList>
            <person name="Zhang G."/>
        </authorList>
    </citation>
    <scope>NUCLEOTIDE SEQUENCE [LARGE SCALE GENOMIC DNA]</scope>
    <source>
        <strain evidence="2">B10K-DU-001-42</strain>
        <tissue evidence="2">Muscle</tissue>
    </source>
</reference>
<evidence type="ECO:0000313" key="2">
    <source>
        <dbReference type="EMBL" id="NXR16188.1"/>
    </source>
</evidence>
<evidence type="ECO:0000256" key="1">
    <source>
        <dbReference type="SAM" id="MobiDB-lite"/>
    </source>
</evidence>
<comment type="caution">
    <text evidence="2">The sequence shown here is derived from an EMBL/GenBank/DDBJ whole genome shotgun (WGS) entry which is preliminary data.</text>
</comment>
<dbReference type="OrthoDB" id="247006at2759"/>